<feature type="transmembrane region" description="Helical" evidence="8">
    <location>
        <begin position="162"/>
        <end position="185"/>
    </location>
</feature>
<dbReference type="Pfam" id="PF16916">
    <property type="entry name" value="ZT_dimer"/>
    <property type="match status" value="1"/>
</dbReference>
<dbReference type="Pfam" id="PF01545">
    <property type="entry name" value="Cation_efflux"/>
    <property type="match status" value="1"/>
</dbReference>
<keyword evidence="12" id="KW-1185">Reference proteome</keyword>
<organism evidence="11 12">
    <name type="scientific">Methylogaea oryzae</name>
    <dbReference type="NCBI Taxonomy" id="1295382"/>
    <lineage>
        <taxon>Bacteria</taxon>
        <taxon>Pseudomonadati</taxon>
        <taxon>Pseudomonadota</taxon>
        <taxon>Gammaproteobacteria</taxon>
        <taxon>Methylococcales</taxon>
        <taxon>Methylococcaceae</taxon>
        <taxon>Methylogaea</taxon>
    </lineage>
</organism>
<sequence>MSAHHHGHQHGHACGHHGGGKNRHGRAFAVATALNVGFVAVEFGYGVLARSTALMADAGHNLSDVLGLLLAWGAMRLSQRRPKGRYTYGLRSTSILAALTNAMLLMGACGAIAWEALRRFAEPPAVAGLTVMAVAAAGVVVNGVSAWLLMAGSRGNLNIRGAFLHMLADAAVSLGVVLAGAVMYYTNDFYWLDPAISLAIVVIVLLGTWGLLRDALRLALNAVPPHIDMEAVRAYLAAQPGVTEVHDLHVWGMSTTESALTAHLVMPAGHPGDAFIDDVVGELKAHHAIHHCTLQIELGHTAHSCSLL</sequence>
<feature type="transmembrane region" description="Helical" evidence="8">
    <location>
        <begin position="95"/>
        <end position="114"/>
    </location>
</feature>
<keyword evidence="6" id="KW-0406">Ion transport</keyword>
<feature type="transmembrane region" description="Helical" evidence="8">
    <location>
        <begin position="27"/>
        <end position="48"/>
    </location>
</feature>
<keyword evidence="4" id="KW-0862">Zinc</keyword>
<keyword evidence="3 8" id="KW-0812">Transmembrane</keyword>
<dbReference type="GO" id="GO:0005385">
    <property type="term" value="F:zinc ion transmembrane transporter activity"/>
    <property type="evidence" value="ECO:0007669"/>
    <property type="project" value="TreeGrafter"/>
</dbReference>
<dbReference type="InterPro" id="IPR050681">
    <property type="entry name" value="CDF/SLC30A"/>
</dbReference>
<comment type="similarity">
    <text evidence="2">Belongs to the cation diffusion facilitator (CDF) transporter (TC 2.A.4) family. SLC30A subfamily.</text>
</comment>
<evidence type="ECO:0000313" key="11">
    <source>
        <dbReference type="EMBL" id="BBL70504.1"/>
    </source>
</evidence>
<dbReference type="KEGG" id="moz:MoryE10_11100"/>
<dbReference type="NCBIfam" id="TIGR01297">
    <property type="entry name" value="CDF"/>
    <property type="match status" value="1"/>
</dbReference>
<evidence type="ECO:0000259" key="9">
    <source>
        <dbReference type="Pfam" id="PF01545"/>
    </source>
</evidence>
<feature type="domain" description="Cation efflux protein cytoplasmic" evidence="10">
    <location>
        <begin position="224"/>
        <end position="297"/>
    </location>
</feature>
<dbReference type="InterPro" id="IPR027470">
    <property type="entry name" value="Cation_efflux_CTD"/>
</dbReference>
<gene>
    <name evidence="11" type="ORF">MoryE10_11100</name>
</gene>
<feature type="transmembrane region" description="Helical" evidence="8">
    <location>
        <begin position="126"/>
        <end position="150"/>
    </location>
</feature>
<keyword evidence="4" id="KW-0813">Transport</keyword>
<accession>A0A8D4VPX6</accession>
<dbReference type="EMBL" id="AP019782">
    <property type="protein sequence ID" value="BBL70504.1"/>
    <property type="molecule type" value="Genomic_DNA"/>
</dbReference>
<comment type="subcellular location">
    <subcellularLocation>
        <location evidence="1">Membrane</location>
        <topology evidence="1">Multi-pass membrane protein</topology>
    </subcellularLocation>
</comment>
<evidence type="ECO:0000256" key="2">
    <source>
        <dbReference type="ARBA" id="ARBA00008873"/>
    </source>
</evidence>
<name>A0A8D4VPX6_9GAMM</name>
<evidence type="ECO:0000256" key="8">
    <source>
        <dbReference type="SAM" id="Phobius"/>
    </source>
</evidence>
<evidence type="ECO:0000313" key="12">
    <source>
        <dbReference type="Proteomes" id="UP000824988"/>
    </source>
</evidence>
<feature type="domain" description="Cation efflux protein transmembrane" evidence="9">
    <location>
        <begin position="30"/>
        <end position="217"/>
    </location>
</feature>
<dbReference type="PANTHER" id="PTHR11562">
    <property type="entry name" value="CATION EFFLUX PROTEIN/ ZINC TRANSPORTER"/>
    <property type="match status" value="1"/>
</dbReference>
<feature type="transmembrane region" description="Helical" evidence="8">
    <location>
        <begin position="191"/>
        <end position="212"/>
    </location>
</feature>
<dbReference type="RefSeq" id="WP_221048465.1">
    <property type="nucleotide sequence ID" value="NZ_AP019782.1"/>
</dbReference>
<dbReference type="GO" id="GO:0005886">
    <property type="term" value="C:plasma membrane"/>
    <property type="evidence" value="ECO:0007669"/>
    <property type="project" value="TreeGrafter"/>
</dbReference>
<evidence type="ECO:0000256" key="3">
    <source>
        <dbReference type="ARBA" id="ARBA00022692"/>
    </source>
</evidence>
<keyword evidence="5 8" id="KW-1133">Transmembrane helix</keyword>
<keyword evidence="7 8" id="KW-0472">Membrane</keyword>
<dbReference type="AlphaFoldDB" id="A0A8D4VPX6"/>
<reference evidence="11" key="1">
    <citation type="submission" date="2019-06" db="EMBL/GenBank/DDBJ databases">
        <title>Complete genome sequence of Methylogaea oryzae strain JCM16910.</title>
        <authorList>
            <person name="Asakawa S."/>
        </authorList>
    </citation>
    <scope>NUCLEOTIDE SEQUENCE</scope>
    <source>
        <strain evidence="11">E10</strain>
    </source>
</reference>
<dbReference type="InterPro" id="IPR058533">
    <property type="entry name" value="Cation_efflux_TM"/>
</dbReference>
<proteinExistence type="inferred from homology"/>
<dbReference type="InterPro" id="IPR002524">
    <property type="entry name" value="Cation_efflux"/>
</dbReference>
<evidence type="ECO:0000259" key="10">
    <source>
        <dbReference type="Pfam" id="PF16916"/>
    </source>
</evidence>
<dbReference type="Proteomes" id="UP000824988">
    <property type="component" value="Chromosome"/>
</dbReference>
<dbReference type="PANTHER" id="PTHR11562:SF17">
    <property type="entry name" value="RE54080P-RELATED"/>
    <property type="match status" value="1"/>
</dbReference>
<evidence type="ECO:0000256" key="4">
    <source>
        <dbReference type="ARBA" id="ARBA00022906"/>
    </source>
</evidence>
<evidence type="ECO:0000256" key="1">
    <source>
        <dbReference type="ARBA" id="ARBA00004141"/>
    </source>
</evidence>
<evidence type="ECO:0000256" key="5">
    <source>
        <dbReference type="ARBA" id="ARBA00022989"/>
    </source>
</evidence>
<evidence type="ECO:0000256" key="6">
    <source>
        <dbReference type="ARBA" id="ARBA00023065"/>
    </source>
</evidence>
<keyword evidence="4" id="KW-0864">Zinc transport</keyword>
<protein>
    <submittedName>
        <fullName evidence="11">Cobalt transporter</fullName>
    </submittedName>
</protein>
<evidence type="ECO:0000256" key="7">
    <source>
        <dbReference type="ARBA" id="ARBA00023136"/>
    </source>
</evidence>